<keyword evidence="1" id="KW-0479">Metal-binding</keyword>
<dbReference type="AlphaFoldDB" id="A0A2U1NTC0"/>
<gene>
    <name evidence="4" type="ORF">CTI12_AA230400</name>
</gene>
<evidence type="ECO:0000256" key="1">
    <source>
        <dbReference type="ARBA" id="ARBA00022723"/>
    </source>
</evidence>
<evidence type="ECO:0000256" key="3">
    <source>
        <dbReference type="ARBA" id="ARBA00022833"/>
    </source>
</evidence>
<sequence length="179" mass="20621">MPSIRKTFKNMMDAIAKDPTPPVVPNIEAPEPNYDELYSEIVKLSFKMDQLRNVLDVYHNSLKEEVRKRKEVEAQMQRFKELYEYYCFLAGKLKNIPEQRMARTRADGGEEGESSTSNQVIELDAMCGHCQTKIANIVWLPCRHLCVCMDCDDKVMACLLCDARKVTSLKVDWNVSTFS</sequence>
<accession>A0A2U1NTC0</accession>
<organism evidence="4 5">
    <name type="scientific">Artemisia annua</name>
    <name type="common">Sweet wormwood</name>
    <dbReference type="NCBI Taxonomy" id="35608"/>
    <lineage>
        <taxon>Eukaryota</taxon>
        <taxon>Viridiplantae</taxon>
        <taxon>Streptophyta</taxon>
        <taxon>Embryophyta</taxon>
        <taxon>Tracheophyta</taxon>
        <taxon>Spermatophyta</taxon>
        <taxon>Magnoliopsida</taxon>
        <taxon>eudicotyledons</taxon>
        <taxon>Gunneridae</taxon>
        <taxon>Pentapetalae</taxon>
        <taxon>asterids</taxon>
        <taxon>campanulids</taxon>
        <taxon>Asterales</taxon>
        <taxon>Asteraceae</taxon>
        <taxon>Asteroideae</taxon>
        <taxon>Anthemideae</taxon>
        <taxon>Artemisiinae</taxon>
        <taxon>Artemisia</taxon>
    </lineage>
</organism>
<dbReference type="PANTHER" id="PTHR42647">
    <property type="entry name" value="SBP (S-RIBONUCLEASE BINDING PROTEIN) FAMILY PROTEIN"/>
    <property type="match status" value="1"/>
</dbReference>
<dbReference type="InterPro" id="IPR013083">
    <property type="entry name" value="Znf_RING/FYVE/PHD"/>
</dbReference>
<name>A0A2U1NTC0_ARTAN</name>
<evidence type="ECO:0000313" key="4">
    <source>
        <dbReference type="EMBL" id="PWA76773.1"/>
    </source>
</evidence>
<dbReference type="Proteomes" id="UP000245207">
    <property type="component" value="Unassembled WGS sequence"/>
</dbReference>
<protein>
    <submittedName>
        <fullName evidence="4">Zinc finger, RING/FYVE/PHD-type</fullName>
    </submittedName>
</protein>
<dbReference type="PANTHER" id="PTHR42647:SF5">
    <property type="entry name" value="SBP (S-RIBONUCLEASE BINDING PROTEIN) FAMILY PROTEIN"/>
    <property type="match status" value="1"/>
</dbReference>
<dbReference type="GO" id="GO:0004842">
    <property type="term" value="F:ubiquitin-protein transferase activity"/>
    <property type="evidence" value="ECO:0007669"/>
    <property type="project" value="TreeGrafter"/>
</dbReference>
<dbReference type="Pfam" id="PF13920">
    <property type="entry name" value="zf-C3HC4_3"/>
    <property type="match status" value="1"/>
</dbReference>
<dbReference type="EMBL" id="PKPP01002223">
    <property type="protein sequence ID" value="PWA76773.1"/>
    <property type="molecule type" value="Genomic_DNA"/>
</dbReference>
<dbReference type="OrthoDB" id="1711136at2759"/>
<proteinExistence type="predicted"/>
<dbReference type="Gene3D" id="3.30.40.10">
    <property type="entry name" value="Zinc/RING finger domain, C3HC4 (zinc finger)"/>
    <property type="match status" value="1"/>
</dbReference>
<dbReference type="STRING" id="35608.A0A2U1NTC0"/>
<reference evidence="4 5" key="1">
    <citation type="journal article" date="2018" name="Mol. Plant">
        <title>The genome of Artemisia annua provides insight into the evolution of Asteraceae family and artemisinin biosynthesis.</title>
        <authorList>
            <person name="Shen Q."/>
            <person name="Zhang L."/>
            <person name="Liao Z."/>
            <person name="Wang S."/>
            <person name="Yan T."/>
            <person name="Shi P."/>
            <person name="Liu M."/>
            <person name="Fu X."/>
            <person name="Pan Q."/>
            <person name="Wang Y."/>
            <person name="Lv Z."/>
            <person name="Lu X."/>
            <person name="Zhang F."/>
            <person name="Jiang W."/>
            <person name="Ma Y."/>
            <person name="Chen M."/>
            <person name="Hao X."/>
            <person name="Li L."/>
            <person name="Tang Y."/>
            <person name="Lv G."/>
            <person name="Zhou Y."/>
            <person name="Sun X."/>
            <person name="Brodelius P.E."/>
            <person name="Rose J.K.C."/>
            <person name="Tang K."/>
        </authorList>
    </citation>
    <scope>NUCLEOTIDE SEQUENCE [LARGE SCALE GENOMIC DNA]</scope>
    <source>
        <strain evidence="5">cv. Huhao1</strain>
        <tissue evidence="4">Leaf</tissue>
    </source>
</reference>
<keyword evidence="2" id="KW-0863">Zinc-finger</keyword>
<keyword evidence="3" id="KW-0862">Zinc</keyword>
<evidence type="ECO:0000313" key="5">
    <source>
        <dbReference type="Proteomes" id="UP000245207"/>
    </source>
</evidence>
<keyword evidence="5" id="KW-1185">Reference proteome</keyword>
<comment type="caution">
    <text evidence="4">The sequence shown here is derived from an EMBL/GenBank/DDBJ whole genome shotgun (WGS) entry which is preliminary data.</text>
</comment>
<dbReference type="GO" id="GO:0008270">
    <property type="term" value="F:zinc ion binding"/>
    <property type="evidence" value="ECO:0007669"/>
    <property type="project" value="UniProtKB-KW"/>
</dbReference>
<evidence type="ECO:0000256" key="2">
    <source>
        <dbReference type="ARBA" id="ARBA00022771"/>
    </source>
</evidence>